<dbReference type="Proteomes" id="UP000035681">
    <property type="component" value="Unplaced"/>
</dbReference>
<organism evidence="3">
    <name type="scientific">Strongyloides stercoralis</name>
    <name type="common">Threadworm</name>
    <dbReference type="NCBI Taxonomy" id="6248"/>
    <lineage>
        <taxon>Eukaryota</taxon>
        <taxon>Metazoa</taxon>
        <taxon>Ecdysozoa</taxon>
        <taxon>Nematoda</taxon>
        <taxon>Chromadorea</taxon>
        <taxon>Rhabditida</taxon>
        <taxon>Tylenchina</taxon>
        <taxon>Panagrolaimomorpha</taxon>
        <taxon>Strongyloidoidea</taxon>
        <taxon>Strongyloididae</taxon>
        <taxon>Strongyloides</taxon>
    </lineage>
</organism>
<feature type="domain" description="SCP" evidence="1">
    <location>
        <begin position="593"/>
        <end position="721"/>
    </location>
</feature>
<dbReference type="Gene3D" id="1.10.510.10">
    <property type="entry name" value="Transferase(Phosphotransferase) domain 1"/>
    <property type="match status" value="1"/>
</dbReference>
<dbReference type="STRING" id="6248.A0A0K0E329"/>
<dbReference type="Gene3D" id="3.40.33.10">
    <property type="entry name" value="CAP"/>
    <property type="match status" value="1"/>
</dbReference>
<evidence type="ECO:0000313" key="2">
    <source>
        <dbReference type="Proteomes" id="UP000035681"/>
    </source>
</evidence>
<dbReference type="SMART" id="SM00198">
    <property type="entry name" value="SCP"/>
    <property type="match status" value="1"/>
</dbReference>
<dbReference type="WBParaSite" id="SSTP_0000390000.1">
    <property type="protein sequence ID" value="SSTP_0000390000.1"/>
    <property type="gene ID" value="SSTP_0000390000"/>
</dbReference>
<reference evidence="3" key="1">
    <citation type="submission" date="2015-08" db="UniProtKB">
        <authorList>
            <consortium name="WormBaseParasite"/>
        </authorList>
    </citation>
    <scope>IDENTIFICATION</scope>
</reference>
<accession>A0A0K0E329</accession>
<evidence type="ECO:0000259" key="1">
    <source>
        <dbReference type="SMART" id="SM00198"/>
    </source>
</evidence>
<dbReference type="InterPro" id="IPR011009">
    <property type="entry name" value="Kinase-like_dom_sf"/>
</dbReference>
<keyword evidence="2" id="KW-1185">Reference proteome</keyword>
<dbReference type="InterPro" id="IPR035940">
    <property type="entry name" value="CAP_sf"/>
</dbReference>
<evidence type="ECO:0000313" key="4">
    <source>
        <dbReference type="WBParaSite" id="TCONS_00011609.p1"/>
    </source>
</evidence>
<dbReference type="WBParaSite" id="TCONS_00011609.p1">
    <property type="protein sequence ID" value="TCONS_00011609.p1"/>
    <property type="gene ID" value="XLOC_006207"/>
</dbReference>
<dbReference type="SUPFAM" id="SSF56112">
    <property type="entry name" value="Protein kinase-like (PK-like)"/>
    <property type="match status" value="1"/>
</dbReference>
<sequence length="731" mass="85224">MSRVNTDEENIPCFPKDPPKEIKFKKSNEPHKLVRNLISYTGNFHQYFQHNGSPTSYSYSKIISENGVKVAQDVHDTLLKLPMATEFFDVDGQIDFCTTLKLNVYSYSYPLTTLSEYKREYGCLPQTRDQYMCIKGMLSGLEFLHNNGFVHGCLNFDSFWAVEVDYIINVARTFKIVDIDLFTRWNKNKYFDKLEKSNNKLKNIYETRLRKSFKNTGFCSLKQHTKNQITIKDNVESWYYICVYMFENIIEWKDNLNDDDIMYVMKQNMRKPSYFGYENISTRFTEIIYLLDRMDDDNVDYKLIKEKIVSASEHPLPKEDLLLKVNSSTEISDFLKLACESRLRKPNVNFKILEQLRREIEKAEKKNFKPEVYHTKCGKSYEESPDSMLSEYIPPKSSANNVDLKIDTTSMITYKSPNNASCSKNLNDNGTSDINKKKEKKDVEVLDANKNKEKNVSEILNNKKKVETNANEPSIKKIKGNDKKYLTNSTPPELVDIKVRPVTLYSCGAQVFMSYPDARTYCNKLTKSRIRNPLDMAKGSLTLNYKEILKASGLRSVDFSLLLTSNPYSNNIWKAFWSGFTVIGPYTYDYHSEFKKRLLKEINHYRYFHGGFPLKYAKKLEHYARLTVMDMIKNNSTVTDKDRLFGETCARLDFRLVPLVGKLWYDRGIFYNYTKQNTYPEVSAFTQLVWKSTTKIGCWMEKTQSIVYICCKFFPSGNVKGAYGENVNPPK</sequence>
<proteinExistence type="predicted"/>
<dbReference type="AlphaFoldDB" id="A0A0K0E329"/>
<evidence type="ECO:0000313" key="3">
    <source>
        <dbReference type="WBParaSite" id="SSTP_0000390000.1"/>
    </source>
</evidence>
<dbReference type="InterPro" id="IPR014044">
    <property type="entry name" value="CAP_dom"/>
</dbReference>
<dbReference type="Pfam" id="PF00188">
    <property type="entry name" value="CAP"/>
    <property type="match status" value="1"/>
</dbReference>
<protein>
    <submittedName>
        <fullName evidence="3 4">SCP domain-containing protein</fullName>
    </submittedName>
</protein>
<name>A0A0K0E329_STRER</name>
<dbReference type="InterPro" id="IPR001283">
    <property type="entry name" value="CRISP-related"/>
</dbReference>
<dbReference type="PANTHER" id="PTHR10334">
    <property type="entry name" value="CYSTEINE-RICH SECRETORY PROTEIN-RELATED"/>
    <property type="match status" value="1"/>
</dbReference>
<dbReference type="SUPFAM" id="SSF55797">
    <property type="entry name" value="PR-1-like"/>
    <property type="match status" value="1"/>
</dbReference>